<evidence type="ECO:0000313" key="2">
    <source>
        <dbReference type="EMBL" id="AIQ89690.1"/>
    </source>
</evidence>
<dbReference type="HOGENOM" id="CLU_2538711_0_0_5"/>
<proteinExistence type="predicted"/>
<protein>
    <submittedName>
        <fullName evidence="2">Protein of unassigned function</fullName>
    </submittedName>
</protein>
<dbReference type="PROSITE" id="PS51257">
    <property type="entry name" value="PROKAR_LIPOPROTEIN"/>
    <property type="match status" value="1"/>
</dbReference>
<dbReference type="KEGG" id="mor:MOC_1935"/>
<gene>
    <name evidence="2" type="ORF">MOC_1935</name>
</gene>
<keyword evidence="3" id="KW-1185">Reference proteome</keyword>
<keyword evidence="1" id="KW-1133">Transmembrane helix</keyword>
<sequence>MDDRDAAMTAAFATPAAQVCIFLLGCAVIHAARAHADLITRPLAVAAVAAAVLVLLVASLVASRDQAPEDGETFDAVAVYGAS</sequence>
<name>A0A089NT24_9HYPH</name>
<dbReference type="Proteomes" id="UP000029492">
    <property type="component" value="Chromosome"/>
</dbReference>
<feature type="transmembrane region" description="Helical" evidence="1">
    <location>
        <begin position="43"/>
        <end position="62"/>
    </location>
</feature>
<organism evidence="2 3">
    <name type="scientific">Methylobacterium oryzae CBMB20</name>
    <dbReference type="NCBI Taxonomy" id="693986"/>
    <lineage>
        <taxon>Bacteria</taxon>
        <taxon>Pseudomonadati</taxon>
        <taxon>Pseudomonadota</taxon>
        <taxon>Alphaproteobacteria</taxon>
        <taxon>Hyphomicrobiales</taxon>
        <taxon>Methylobacteriaceae</taxon>
        <taxon>Methylobacterium</taxon>
    </lineage>
</organism>
<evidence type="ECO:0000256" key="1">
    <source>
        <dbReference type="SAM" id="Phobius"/>
    </source>
</evidence>
<dbReference type="AlphaFoldDB" id="A0A089NT24"/>
<feature type="transmembrane region" description="Helical" evidence="1">
    <location>
        <begin position="6"/>
        <end position="31"/>
    </location>
</feature>
<dbReference type="EMBL" id="CP003811">
    <property type="protein sequence ID" value="AIQ89690.1"/>
    <property type="molecule type" value="Genomic_DNA"/>
</dbReference>
<keyword evidence="1" id="KW-0812">Transmembrane</keyword>
<evidence type="ECO:0000313" key="3">
    <source>
        <dbReference type="Proteomes" id="UP000029492"/>
    </source>
</evidence>
<accession>A0A089NT24</accession>
<reference evidence="2 3" key="1">
    <citation type="journal article" date="2014" name="PLoS ONE">
        <title>Genome Information of Methylobacterium oryzae, a Plant-Probiotic Methylotroph in the Phyllosphere.</title>
        <authorList>
            <person name="Kwak M.J."/>
            <person name="Jeong H."/>
            <person name="Madhaiyan M."/>
            <person name="Lee Y."/>
            <person name="Sa T.M."/>
            <person name="Oh T.K."/>
            <person name="Kim J.F."/>
        </authorList>
    </citation>
    <scope>NUCLEOTIDE SEQUENCE [LARGE SCALE GENOMIC DNA]</scope>
    <source>
        <strain evidence="2 3">CBMB20</strain>
    </source>
</reference>
<keyword evidence="1" id="KW-0472">Membrane</keyword>